<feature type="signal peptide" evidence="1">
    <location>
        <begin position="1"/>
        <end position="21"/>
    </location>
</feature>
<dbReference type="STRING" id="1524460.IX84_17540"/>
<dbReference type="AlphaFoldDB" id="A0A098S515"/>
<evidence type="ECO:0008006" key="4">
    <source>
        <dbReference type="Google" id="ProtNLM"/>
    </source>
</evidence>
<reference evidence="2 3" key="1">
    <citation type="journal article" date="2014" name="Int. J. Syst. Evol. Microbiol.">
        <title>Phaeodactylibacter xiamenensis gen. nov., sp. nov., a member of the family Saprospiraceae isolated from the marine alga Phaeodactylum tricornutum.</title>
        <authorList>
            <person name="Chen Z.Jr."/>
            <person name="Lei X."/>
            <person name="Lai Q."/>
            <person name="Li Y."/>
            <person name="Zhang B."/>
            <person name="Zhang J."/>
            <person name="Zhang H."/>
            <person name="Yang L."/>
            <person name="Zheng W."/>
            <person name="Tian Y."/>
            <person name="Yu Z."/>
            <person name="Xu H.Jr."/>
            <person name="Zheng T."/>
        </authorList>
    </citation>
    <scope>NUCLEOTIDE SEQUENCE [LARGE SCALE GENOMIC DNA]</scope>
    <source>
        <strain evidence="2 3">KD52</strain>
    </source>
</reference>
<dbReference type="EMBL" id="JPOS01000039">
    <property type="protein sequence ID" value="KGE86868.1"/>
    <property type="molecule type" value="Genomic_DNA"/>
</dbReference>
<keyword evidence="1" id="KW-0732">Signal</keyword>
<accession>A0A098S515</accession>
<organism evidence="2 3">
    <name type="scientific">Phaeodactylibacter xiamenensis</name>
    <dbReference type="NCBI Taxonomy" id="1524460"/>
    <lineage>
        <taxon>Bacteria</taxon>
        <taxon>Pseudomonadati</taxon>
        <taxon>Bacteroidota</taxon>
        <taxon>Saprospiria</taxon>
        <taxon>Saprospirales</taxon>
        <taxon>Haliscomenobacteraceae</taxon>
        <taxon>Phaeodactylibacter</taxon>
    </lineage>
</organism>
<evidence type="ECO:0000313" key="3">
    <source>
        <dbReference type="Proteomes" id="UP000029736"/>
    </source>
</evidence>
<keyword evidence="3" id="KW-1185">Reference proteome</keyword>
<dbReference type="OrthoDB" id="1413366at2"/>
<comment type="caution">
    <text evidence="2">The sequence shown here is derived from an EMBL/GenBank/DDBJ whole genome shotgun (WGS) entry which is preliminary data.</text>
</comment>
<proteinExistence type="predicted"/>
<protein>
    <recommendedName>
        <fullName evidence="4">Secretion system C-terminal sorting domain-containing protein</fullName>
    </recommendedName>
</protein>
<evidence type="ECO:0000256" key="1">
    <source>
        <dbReference type="SAM" id="SignalP"/>
    </source>
</evidence>
<name>A0A098S515_9BACT</name>
<dbReference type="RefSeq" id="WP_044223375.1">
    <property type="nucleotide sequence ID" value="NZ_JBKAGJ010000009.1"/>
</dbReference>
<dbReference type="Proteomes" id="UP000029736">
    <property type="component" value="Unassembled WGS sequence"/>
</dbReference>
<evidence type="ECO:0000313" key="2">
    <source>
        <dbReference type="EMBL" id="KGE86868.1"/>
    </source>
</evidence>
<feature type="chain" id="PRO_5001939803" description="Secretion system C-terminal sorting domain-containing protein" evidence="1">
    <location>
        <begin position="22"/>
        <end position="295"/>
    </location>
</feature>
<sequence>MPQRIALFLWIALLSARPATGQSFPVQDAAWQGFRSNIAGLDTFRQVACGDTLIAGRHYTPMLSISPDSNDTTYLAAVRSTSVRSFFVRPGETEEHLLYDFSLQAGDEIMLEYVEFSGSTQLKVASVTTVGSGGQLRTVINFVPTNGLQETWISGVGSLAGPLYRGLLNPSEYAELQCFRLADTLAYSSVDDVQCTFSFDCPVIVSKTMVEPPGQVQVFPTLPSDGRVWMVNTGNQVLSATLVSALGQPIRSWVGLSPGRHELQLPDLSSGLYVLHLQEPNKNIYLQHFKLIIPR</sequence>
<gene>
    <name evidence="2" type="ORF">IX84_17540</name>
</gene>